<dbReference type="SMART" id="SM00240">
    <property type="entry name" value="FHA"/>
    <property type="match status" value="1"/>
</dbReference>
<feature type="compositionally biased region" description="Basic residues" evidence="2">
    <location>
        <begin position="469"/>
        <end position="482"/>
    </location>
</feature>
<keyword evidence="1" id="KW-0175">Coiled coil</keyword>
<dbReference type="InterPro" id="IPR051176">
    <property type="entry name" value="Cent_Immune-Sig_Mod"/>
</dbReference>
<dbReference type="OrthoDB" id="687730at2759"/>
<protein>
    <recommendedName>
        <fullName evidence="4">FHA domain-containing protein</fullName>
    </recommendedName>
</protein>
<dbReference type="PANTHER" id="PTHR15715">
    <property type="entry name" value="CENTROSOMAL PROTEIN OF 170 KDA"/>
    <property type="match status" value="1"/>
</dbReference>
<evidence type="ECO:0000313" key="6">
    <source>
        <dbReference type="Proteomes" id="UP000053201"/>
    </source>
</evidence>
<feature type="compositionally biased region" description="Low complexity" evidence="2">
    <location>
        <begin position="446"/>
        <end position="460"/>
    </location>
</feature>
<feature type="domain" description="FHA" evidence="4">
    <location>
        <begin position="77"/>
        <end position="133"/>
    </location>
</feature>
<dbReference type="PROSITE" id="PS50006">
    <property type="entry name" value="FHA_DOMAIN"/>
    <property type="match status" value="1"/>
</dbReference>
<sequence>MTTKSRPTSEVFGSGSPNGSIRREGPGDSATSKQRATKRALKTFNYSNTALANTPTLLLESLNDTFTAKSLDLFEPIKIGRKVNPKNGPESTNGVFDSKVLSRNHAEIWFSDNKVWIKDVKSSNGTFVDGKRLSEEGVESEPFELHSGTKLEFGIDINNEDGTVMYKKVSCRVTIQPPPQLGTPSTPAVETEPAKMTAPNAAKKPKEKENINVILERELKQADEVHAELEQLREKLDVLEARKSSPLPSQAEPVPSTDHSAEVSAAIAAATADMLRQLEEARAEVKTWMDKYNNNLPGLQERDALQEKAMHLAAEVERLTKESQVIQTLREDAEQWKERATKAEAEIVALKERAADDSKTSKQTQSSSQQLKAQLEAAEIQITQLKQEKSELTANTERISTELQTLKKDLTTTQNSADAQRKEYNELAKAVDELREANRLLREAQGSPATSPGTSPTSSPSKDHIGDHHHGRKSGSIRRRGKQAAAAAAAAAIADEAEKKEIARNSSPKKERRSRYQMMAIIAFSLLSVGGLAYLNGFFAPNSPFLAALRGMW</sequence>
<keyword evidence="3" id="KW-1133">Transmembrane helix</keyword>
<accession>A0A0L0H5H4</accession>
<proteinExistence type="predicted"/>
<feature type="compositionally biased region" description="Low complexity" evidence="2">
    <location>
        <begin position="361"/>
        <end position="373"/>
    </location>
</feature>
<dbReference type="SUPFAM" id="SSF49879">
    <property type="entry name" value="SMAD/FHA domain"/>
    <property type="match status" value="1"/>
</dbReference>
<dbReference type="EMBL" id="KQ257470">
    <property type="protein sequence ID" value="KNC96214.1"/>
    <property type="molecule type" value="Genomic_DNA"/>
</dbReference>
<keyword evidence="3" id="KW-0812">Transmembrane</keyword>
<dbReference type="eggNOG" id="KOG3872">
    <property type="taxonomic scope" value="Eukaryota"/>
</dbReference>
<evidence type="ECO:0000256" key="2">
    <source>
        <dbReference type="SAM" id="MobiDB-lite"/>
    </source>
</evidence>
<dbReference type="Gene3D" id="2.60.200.20">
    <property type="match status" value="1"/>
</dbReference>
<feature type="region of interest" description="Disordered" evidence="2">
    <location>
        <begin position="352"/>
        <end position="373"/>
    </location>
</feature>
<dbReference type="InterPro" id="IPR008984">
    <property type="entry name" value="SMAD_FHA_dom_sf"/>
</dbReference>
<feature type="region of interest" description="Disordered" evidence="2">
    <location>
        <begin position="442"/>
        <end position="486"/>
    </location>
</feature>
<dbReference type="VEuPathDB" id="FungiDB:SPPG_08367"/>
<feature type="region of interest" description="Disordered" evidence="2">
    <location>
        <begin position="1"/>
        <end position="37"/>
    </location>
</feature>
<dbReference type="PANTHER" id="PTHR15715:SF37">
    <property type="entry name" value="LD47843P"/>
    <property type="match status" value="1"/>
</dbReference>
<evidence type="ECO:0000256" key="1">
    <source>
        <dbReference type="SAM" id="Coils"/>
    </source>
</evidence>
<dbReference type="InterPro" id="IPR000253">
    <property type="entry name" value="FHA_dom"/>
</dbReference>
<gene>
    <name evidence="5" type="ORF">SPPG_08367</name>
</gene>
<dbReference type="GeneID" id="27691536"/>
<reference evidence="5 6" key="1">
    <citation type="submission" date="2009-08" db="EMBL/GenBank/DDBJ databases">
        <title>The Genome Sequence of Spizellomyces punctatus strain DAOM BR117.</title>
        <authorList>
            <consortium name="The Broad Institute Genome Sequencing Platform"/>
            <person name="Russ C."/>
            <person name="Cuomo C."/>
            <person name="Shea T."/>
            <person name="Young S.K."/>
            <person name="Zeng Q."/>
            <person name="Koehrsen M."/>
            <person name="Haas B."/>
            <person name="Borodovsky M."/>
            <person name="Guigo R."/>
            <person name="Alvarado L."/>
            <person name="Berlin A."/>
            <person name="Bochicchio J."/>
            <person name="Borenstein D."/>
            <person name="Chapman S."/>
            <person name="Chen Z."/>
            <person name="Engels R."/>
            <person name="Freedman E."/>
            <person name="Gellesch M."/>
            <person name="Goldberg J."/>
            <person name="Griggs A."/>
            <person name="Gujja S."/>
            <person name="Heiman D."/>
            <person name="Hepburn T."/>
            <person name="Howarth C."/>
            <person name="Jen D."/>
            <person name="Larson L."/>
            <person name="Lewis B."/>
            <person name="Mehta T."/>
            <person name="Park D."/>
            <person name="Pearson M."/>
            <person name="Roberts A."/>
            <person name="Saif S."/>
            <person name="Shenoy N."/>
            <person name="Sisk P."/>
            <person name="Stolte C."/>
            <person name="Sykes S."/>
            <person name="Thomson T."/>
            <person name="Walk T."/>
            <person name="White J."/>
            <person name="Yandava C."/>
            <person name="Burger G."/>
            <person name="Gray M.W."/>
            <person name="Holland P.W.H."/>
            <person name="King N."/>
            <person name="Lang F.B.F."/>
            <person name="Roger A.J."/>
            <person name="Ruiz-Trillo I."/>
            <person name="Lander E."/>
            <person name="Nusbaum C."/>
        </authorList>
    </citation>
    <scope>NUCLEOTIDE SEQUENCE [LARGE SCALE GENOMIC DNA]</scope>
    <source>
        <strain evidence="5 6">DAOM BR117</strain>
    </source>
</reference>
<evidence type="ECO:0000256" key="3">
    <source>
        <dbReference type="SAM" id="Phobius"/>
    </source>
</evidence>
<evidence type="ECO:0000259" key="4">
    <source>
        <dbReference type="PROSITE" id="PS50006"/>
    </source>
</evidence>
<keyword evidence="6" id="KW-1185">Reference proteome</keyword>
<organism evidence="5 6">
    <name type="scientific">Spizellomyces punctatus (strain DAOM BR117)</name>
    <dbReference type="NCBI Taxonomy" id="645134"/>
    <lineage>
        <taxon>Eukaryota</taxon>
        <taxon>Fungi</taxon>
        <taxon>Fungi incertae sedis</taxon>
        <taxon>Chytridiomycota</taxon>
        <taxon>Chytridiomycota incertae sedis</taxon>
        <taxon>Chytridiomycetes</taxon>
        <taxon>Spizellomycetales</taxon>
        <taxon>Spizellomycetaceae</taxon>
        <taxon>Spizellomyces</taxon>
    </lineage>
</organism>
<feature type="region of interest" description="Disordered" evidence="2">
    <location>
        <begin position="177"/>
        <end position="206"/>
    </location>
</feature>
<dbReference type="AlphaFoldDB" id="A0A0L0H5H4"/>
<dbReference type="Pfam" id="PF00498">
    <property type="entry name" value="FHA"/>
    <property type="match status" value="1"/>
</dbReference>
<keyword evidence="3" id="KW-0472">Membrane</keyword>
<dbReference type="Proteomes" id="UP000053201">
    <property type="component" value="Unassembled WGS sequence"/>
</dbReference>
<dbReference type="InParanoid" id="A0A0L0H5H4"/>
<name>A0A0L0H5H4_SPIPD</name>
<dbReference type="STRING" id="645134.A0A0L0H5H4"/>
<feature type="coiled-coil region" evidence="1">
    <location>
        <begin position="212"/>
        <end position="242"/>
    </location>
</feature>
<dbReference type="RefSeq" id="XP_016604254.1">
    <property type="nucleotide sequence ID" value="XM_016756526.1"/>
</dbReference>
<feature type="transmembrane region" description="Helical" evidence="3">
    <location>
        <begin position="516"/>
        <end position="535"/>
    </location>
</feature>
<evidence type="ECO:0000313" key="5">
    <source>
        <dbReference type="EMBL" id="KNC96214.1"/>
    </source>
</evidence>
<dbReference type="GO" id="GO:0005737">
    <property type="term" value="C:cytoplasm"/>
    <property type="evidence" value="ECO:0007669"/>
    <property type="project" value="TreeGrafter"/>
</dbReference>